<feature type="domain" description="Glycosyl hydrolase family 13 catalytic" evidence="18">
    <location>
        <begin position="92"/>
        <end position="459"/>
    </location>
</feature>
<dbReference type="EC" id="3.2.1.141" evidence="4 13"/>
<dbReference type="PANTHER" id="PTHR43651:SF11">
    <property type="entry name" value="MALTO-OLIGOSYLTREHALOSE TREHALOHYDROLASE"/>
    <property type="match status" value="1"/>
</dbReference>
<evidence type="ECO:0000256" key="17">
    <source>
        <dbReference type="PIRSR" id="PIRSR006337-3"/>
    </source>
</evidence>
<feature type="site" description="Transition state stabilizer" evidence="17">
    <location>
        <position position="392"/>
    </location>
</feature>
<dbReference type="InterPro" id="IPR012768">
    <property type="entry name" value="Trehalose_TreZ"/>
</dbReference>
<evidence type="ECO:0000256" key="9">
    <source>
        <dbReference type="ARBA" id="ARBA00023295"/>
    </source>
</evidence>
<evidence type="ECO:0000256" key="5">
    <source>
        <dbReference type="ARBA" id="ARBA00015938"/>
    </source>
</evidence>
<evidence type="ECO:0000256" key="10">
    <source>
        <dbReference type="ARBA" id="ARBA00032057"/>
    </source>
</evidence>
<dbReference type="Gene3D" id="1.10.10.760">
    <property type="entry name" value="E-set domains of sugar-utilizing enzymes"/>
    <property type="match status" value="1"/>
</dbReference>
<proteinExistence type="inferred from homology"/>
<protein>
    <recommendedName>
        <fullName evidence="5 13">Malto-oligosyltrehalose trehalohydrolase</fullName>
        <shortName evidence="14">MTHase</shortName>
        <ecNumber evidence="4 13">3.2.1.141</ecNumber>
    </recommendedName>
    <alternativeName>
        <fullName evidence="11 14">4-alpha-D-((1-&gt;4)-alpha-D-glucano)trehalose trehalohydrolase</fullName>
    </alternativeName>
    <alternativeName>
        <fullName evidence="10 14">Maltooligosyl trehalose trehalohydrolase</fullName>
    </alternativeName>
</protein>
<dbReference type="InterPro" id="IPR014756">
    <property type="entry name" value="Ig_E-set"/>
</dbReference>
<evidence type="ECO:0000256" key="13">
    <source>
        <dbReference type="NCBIfam" id="TIGR02402"/>
    </source>
</evidence>
<evidence type="ECO:0000313" key="19">
    <source>
        <dbReference type="EMBL" id="MBB5286620.1"/>
    </source>
</evidence>
<dbReference type="UniPathway" id="UPA00299"/>
<feature type="binding site" evidence="16">
    <location>
        <begin position="323"/>
        <end position="327"/>
    </location>
    <ligand>
        <name>substrate</name>
    </ligand>
</feature>
<evidence type="ECO:0000256" key="6">
    <source>
        <dbReference type="ARBA" id="ARBA00022490"/>
    </source>
</evidence>
<dbReference type="Pfam" id="PF00128">
    <property type="entry name" value="Alpha-amylase"/>
    <property type="match status" value="1"/>
</dbReference>
<dbReference type="InterPro" id="IPR017853">
    <property type="entry name" value="GH"/>
</dbReference>
<comment type="pathway">
    <text evidence="2 14">Glycan biosynthesis; trehalose biosynthesis.</text>
</comment>
<dbReference type="InterPro" id="IPR013783">
    <property type="entry name" value="Ig-like_fold"/>
</dbReference>
<dbReference type="CDD" id="cd11325">
    <property type="entry name" value="AmyAc_GTHase"/>
    <property type="match status" value="1"/>
</dbReference>
<keyword evidence="20" id="KW-1185">Reference proteome</keyword>
<comment type="subcellular location">
    <subcellularLocation>
        <location evidence="1 15">Cytoplasm</location>
    </subcellularLocation>
</comment>
<evidence type="ECO:0000256" key="7">
    <source>
        <dbReference type="ARBA" id="ARBA00022801"/>
    </source>
</evidence>
<feature type="binding site" evidence="16">
    <location>
        <begin position="259"/>
        <end position="264"/>
    </location>
    <ligand>
        <name>substrate</name>
    </ligand>
</feature>
<sequence length="620" mass="70655">MKTIGACFSADTHQCTFTVWAPEKKKMALHLLAPVEQQLDMPKGEMGYFSLTLDDIPPGTRYYFAPDEAEKYPDPASHYQPEGVHGPSEVVDHAVYAWQDKDWRGLPFKDLIMYELHIGTFTEEGTCEAIIPYLDDLVATGINALELMPVAQFPGSRNWGYDGVYPYAVQNSYGGPEGLKKLVDACHARGIAVFLDVVYNHLGPEGNYFGQYGPYFTEKYATPWGTAINFDGDWSDGVRDYFALNVIHWFETYHLDGLRLDAVHTIYDTGAVSFWEFLHHKIRSLQQRVGRTFYLIAESDLNSPRVVKSPEVGGMGFEAQWLDDFHHSLYVLLDPAGRERYADFGHLEQLAKAYTDGFVHSGEYVKFRKRKHGASSVGIPGDQFVVFNQNHDQIGNRVGGERLCMLVDFERQKLAAAAILLSPYVPMLFMGEEYGDQSPFFYFVSHSEPALIEAVREGRKKEFESYQWDTEPPSPDDEDTFRRSRIDWQKRGHGKHQKLLRWHQTLISLRRTEPALQNVCKNEVRVHILGQRGFVLHRISENEEEHLLCLFNLSDEGIPYTFPSWTGTWKKILDSKEPEWVESPPQDGQAYATEISSESTLELAPASVVVFKFQRDGGTS</sequence>
<dbReference type="GO" id="GO:0005737">
    <property type="term" value="C:cytoplasm"/>
    <property type="evidence" value="ECO:0007669"/>
    <property type="project" value="UniProtKB-SubCell"/>
</dbReference>
<dbReference type="CDD" id="cd02853">
    <property type="entry name" value="E_set_MTHase_like_N"/>
    <property type="match status" value="1"/>
</dbReference>
<comment type="catalytic activity">
    <reaction evidence="12 14">
        <text>hydrolysis of (1-&gt;4)-alpha-D-glucosidic linkage in 4-alpha-D-[(1-&gt;4)-alpha-D-glucanosyl]n trehalose to yield trehalose and (1-&gt;4)-alpha-D-glucan.</text>
        <dbReference type="EC" id="3.2.1.141"/>
    </reaction>
</comment>
<comment type="similarity">
    <text evidence="3 14">Belongs to the glycosyl hydrolase 13 family.</text>
</comment>
<evidence type="ECO:0000256" key="12">
    <source>
        <dbReference type="ARBA" id="ARBA00034013"/>
    </source>
</evidence>
<comment type="caution">
    <text evidence="19">The sequence shown here is derived from an EMBL/GenBank/DDBJ whole genome shotgun (WGS) entry which is preliminary data.</text>
</comment>
<dbReference type="Gene3D" id="2.60.40.1180">
    <property type="entry name" value="Golgi alpha-mannosidase II"/>
    <property type="match status" value="1"/>
</dbReference>
<evidence type="ECO:0000256" key="2">
    <source>
        <dbReference type="ARBA" id="ARBA00005199"/>
    </source>
</evidence>
<feature type="active site" description="Nucleophile" evidence="15">
    <location>
        <position position="261"/>
    </location>
</feature>
<organism evidence="19 20">
    <name type="scientific">Rhabdobacter roseus</name>
    <dbReference type="NCBI Taxonomy" id="1655419"/>
    <lineage>
        <taxon>Bacteria</taxon>
        <taxon>Pseudomonadati</taxon>
        <taxon>Bacteroidota</taxon>
        <taxon>Cytophagia</taxon>
        <taxon>Cytophagales</taxon>
        <taxon>Cytophagaceae</taxon>
        <taxon>Rhabdobacter</taxon>
    </lineage>
</organism>
<evidence type="ECO:0000256" key="3">
    <source>
        <dbReference type="ARBA" id="ARBA00008061"/>
    </source>
</evidence>
<evidence type="ECO:0000259" key="18">
    <source>
        <dbReference type="SMART" id="SM00642"/>
    </source>
</evidence>
<dbReference type="Gene3D" id="2.60.40.10">
    <property type="entry name" value="Immunoglobulins"/>
    <property type="match status" value="1"/>
</dbReference>
<dbReference type="SMART" id="SM00642">
    <property type="entry name" value="Aamy"/>
    <property type="match status" value="1"/>
</dbReference>
<dbReference type="PANTHER" id="PTHR43651">
    <property type="entry name" value="1,4-ALPHA-GLUCAN-BRANCHING ENZYME"/>
    <property type="match status" value="1"/>
</dbReference>
<gene>
    <name evidence="19" type="ORF">HNQ92_004781</name>
</gene>
<keyword evidence="6" id="KW-0963">Cytoplasm</keyword>
<dbReference type="InterPro" id="IPR044901">
    <property type="entry name" value="Trehalose_TreZ_E-set_sf"/>
</dbReference>
<keyword evidence="7 14" id="KW-0378">Hydrolase</keyword>
<evidence type="ECO:0000256" key="1">
    <source>
        <dbReference type="ARBA" id="ARBA00004496"/>
    </source>
</evidence>
<reference evidence="19 20" key="1">
    <citation type="submission" date="2020-08" db="EMBL/GenBank/DDBJ databases">
        <title>Genomic Encyclopedia of Type Strains, Phase IV (KMG-IV): sequencing the most valuable type-strain genomes for metagenomic binning, comparative biology and taxonomic classification.</title>
        <authorList>
            <person name="Goeker M."/>
        </authorList>
    </citation>
    <scope>NUCLEOTIDE SEQUENCE [LARGE SCALE GENOMIC DNA]</scope>
    <source>
        <strain evidence="19 20">DSM 105074</strain>
    </source>
</reference>
<dbReference type="SUPFAM" id="SSF51445">
    <property type="entry name" value="(Trans)glycosidases"/>
    <property type="match status" value="1"/>
</dbReference>
<dbReference type="SUPFAM" id="SSF51011">
    <property type="entry name" value="Glycosyl hydrolase domain"/>
    <property type="match status" value="1"/>
</dbReference>
<dbReference type="GO" id="GO:0033942">
    <property type="term" value="F:4-alpha-D-(1-&gt;4)-alpha-D-glucanotrehalose trehalohydrolase activity"/>
    <property type="evidence" value="ECO:0007669"/>
    <property type="project" value="UniProtKB-EC"/>
</dbReference>
<keyword evidence="8" id="KW-0119">Carbohydrate metabolism</keyword>
<dbReference type="EMBL" id="JACHGF010000010">
    <property type="protein sequence ID" value="MBB5286620.1"/>
    <property type="molecule type" value="Genomic_DNA"/>
</dbReference>
<dbReference type="Proteomes" id="UP000557307">
    <property type="component" value="Unassembled WGS sequence"/>
</dbReference>
<feature type="binding site" evidence="16">
    <location>
        <begin position="391"/>
        <end position="396"/>
    </location>
    <ligand>
        <name>substrate</name>
    </ligand>
</feature>
<dbReference type="GO" id="GO:0005992">
    <property type="term" value="P:trehalose biosynthetic process"/>
    <property type="evidence" value="ECO:0007669"/>
    <property type="project" value="UniProtKB-UniRule"/>
</dbReference>
<dbReference type="NCBIfam" id="TIGR02402">
    <property type="entry name" value="trehalose_TreZ"/>
    <property type="match status" value="1"/>
</dbReference>
<feature type="active site" description="Proton donor" evidence="15">
    <location>
        <position position="298"/>
    </location>
</feature>
<evidence type="ECO:0000256" key="4">
    <source>
        <dbReference type="ARBA" id="ARBA00012268"/>
    </source>
</evidence>
<dbReference type="Gene3D" id="3.20.20.80">
    <property type="entry name" value="Glycosidases"/>
    <property type="match status" value="1"/>
</dbReference>
<keyword evidence="9 14" id="KW-0326">Glycosidase</keyword>
<accession>A0A840U3C7</accession>
<evidence type="ECO:0000256" key="15">
    <source>
        <dbReference type="PIRSR" id="PIRSR006337-1"/>
    </source>
</evidence>
<evidence type="ECO:0000256" key="14">
    <source>
        <dbReference type="PIRNR" id="PIRNR006337"/>
    </source>
</evidence>
<dbReference type="PIRSF" id="PIRSF006337">
    <property type="entry name" value="Trehalose_TreZ"/>
    <property type="match status" value="1"/>
</dbReference>
<evidence type="ECO:0000313" key="20">
    <source>
        <dbReference type="Proteomes" id="UP000557307"/>
    </source>
</evidence>
<evidence type="ECO:0000256" key="8">
    <source>
        <dbReference type="ARBA" id="ARBA00023277"/>
    </source>
</evidence>
<evidence type="ECO:0000256" key="11">
    <source>
        <dbReference type="ARBA" id="ARBA00033284"/>
    </source>
</evidence>
<name>A0A840U3C7_9BACT</name>
<dbReference type="SUPFAM" id="SSF81296">
    <property type="entry name" value="E set domains"/>
    <property type="match status" value="1"/>
</dbReference>
<dbReference type="InterPro" id="IPR013780">
    <property type="entry name" value="Glyco_hydro_b"/>
</dbReference>
<dbReference type="InterPro" id="IPR006047">
    <property type="entry name" value="GH13_cat_dom"/>
</dbReference>
<evidence type="ECO:0000256" key="16">
    <source>
        <dbReference type="PIRSR" id="PIRSR006337-2"/>
    </source>
</evidence>
<dbReference type="RefSeq" id="WP_184177938.1">
    <property type="nucleotide sequence ID" value="NZ_JACHGF010000010.1"/>
</dbReference>
<dbReference type="AlphaFoldDB" id="A0A840U3C7"/>